<keyword evidence="3" id="KW-1185">Reference proteome</keyword>
<feature type="compositionally biased region" description="Basic and acidic residues" evidence="1">
    <location>
        <begin position="490"/>
        <end position="500"/>
    </location>
</feature>
<name>A0A239NZR5_9ACTN</name>
<sequence>MGAGSAAGAGAGARSRRSLCAALDIKGWSGRLVPEQIRAQQALVTVAMAACREAGLPEQIVQSSGDGVLILPPSDIDETAAIPALVSELEVALRQENRLLAEDARIRLRLALTSGLVTPGPAGFNGAAVIDCFRLLDSPPVKDALEDYPAAQLAVIVSDHLFQDVIRNGFRSLRAEDFWRVRSSLPGKGFAMDAWLYVSDRSGGPARAPSGTAGAPDSAAASGGTSGGGAAAPAPPEGVARAWEALERGRPQEAVRLLAGVATDDREGWAALLDVRAEALMRLGEFERARIDLEELLGLRDDPVAPPSPSALLRLGRCNVALGAVQEARQTLLFLLEHVPSSAEAHLDLGQLERRARRFATAQSHLLEGLRLIREQARKAGPGAQASGTQAGPGAQERLLDAFLRELSALPVIDDAALDDAPLDHAAQDGPGSGGPVLQGPALHGPPLDGPPVGGPLLGGAGPEGTASGGTASGDTALDGGPPGMATDSGQRRGHSDNRF</sequence>
<accession>A0A239NZR5</accession>
<evidence type="ECO:0000313" key="3">
    <source>
        <dbReference type="Proteomes" id="UP000198318"/>
    </source>
</evidence>
<dbReference type="InterPro" id="IPR011990">
    <property type="entry name" value="TPR-like_helical_dom_sf"/>
</dbReference>
<dbReference type="Pfam" id="PF13432">
    <property type="entry name" value="TPR_16"/>
    <property type="match status" value="1"/>
</dbReference>
<dbReference type="InterPro" id="IPR019734">
    <property type="entry name" value="TPR_rpt"/>
</dbReference>
<protein>
    <submittedName>
        <fullName evidence="2">Uncharacterized protein</fullName>
    </submittedName>
</protein>
<dbReference type="RefSeq" id="WP_179271865.1">
    <property type="nucleotide sequence ID" value="NZ_FZOR01000057.1"/>
</dbReference>
<gene>
    <name evidence="2" type="ORF">SAMN05443665_10574</name>
</gene>
<feature type="compositionally biased region" description="Gly residues" evidence="1">
    <location>
        <begin position="456"/>
        <end position="472"/>
    </location>
</feature>
<dbReference type="Gene3D" id="1.25.40.10">
    <property type="entry name" value="Tetratricopeptide repeat domain"/>
    <property type="match status" value="1"/>
</dbReference>
<dbReference type="AlphaFoldDB" id="A0A239NZR5"/>
<feature type="compositionally biased region" description="Low complexity" evidence="1">
    <location>
        <begin position="208"/>
        <end position="223"/>
    </location>
</feature>
<dbReference type="EMBL" id="FZOR01000057">
    <property type="protein sequence ID" value="SNT60377.1"/>
    <property type="molecule type" value="Genomic_DNA"/>
</dbReference>
<feature type="region of interest" description="Disordered" evidence="1">
    <location>
        <begin position="206"/>
        <end position="236"/>
    </location>
</feature>
<reference evidence="2 3" key="1">
    <citation type="submission" date="2017-06" db="EMBL/GenBank/DDBJ databases">
        <authorList>
            <person name="Kim H.J."/>
            <person name="Triplett B.A."/>
        </authorList>
    </citation>
    <scope>NUCLEOTIDE SEQUENCE [LARGE SCALE GENOMIC DNA]</scope>
    <source>
        <strain evidence="2 3">DSM 44715</strain>
    </source>
</reference>
<dbReference type="Proteomes" id="UP000198318">
    <property type="component" value="Unassembled WGS sequence"/>
</dbReference>
<evidence type="ECO:0000256" key="1">
    <source>
        <dbReference type="SAM" id="MobiDB-lite"/>
    </source>
</evidence>
<feature type="region of interest" description="Disordered" evidence="1">
    <location>
        <begin position="422"/>
        <end position="500"/>
    </location>
</feature>
<dbReference type="SUPFAM" id="SSF48452">
    <property type="entry name" value="TPR-like"/>
    <property type="match status" value="1"/>
</dbReference>
<dbReference type="SMART" id="SM00028">
    <property type="entry name" value="TPR"/>
    <property type="match status" value="3"/>
</dbReference>
<organism evidence="2 3">
    <name type="scientific">Actinomadura meyerae</name>
    <dbReference type="NCBI Taxonomy" id="240840"/>
    <lineage>
        <taxon>Bacteria</taxon>
        <taxon>Bacillati</taxon>
        <taxon>Actinomycetota</taxon>
        <taxon>Actinomycetes</taxon>
        <taxon>Streptosporangiales</taxon>
        <taxon>Thermomonosporaceae</taxon>
        <taxon>Actinomadura</taxon>
    </lineage>
</organism>
<evidence type="ECO:0000313" key="2">
    <source>
        <dbReference type="EMBL" id="SNT60377.1"/>
    </source>
</evidence>
<proteinExistence type="predicted"/>